<evidence type="ECO:0000256" key="8">
    <source>
        <dbReference type="ARBA" id="ARBA00022833"/>
    </source>
</evidence>
<dbReference type="CDD" id="cd22584">
    <property type="entry name" value="Rcat_RBR_unk"/>
    <property type="match status" value="1"/>
</dbReference>
<keyword evidence="12" id="KW-1185">Reference proteome</keyword>
<evidence type="ECO:0000256" key="1">
    <source>
        <dbReference type="ARBA" id="ARBA00001798"/>
    </source>
</evidence>
<evidence type="ECO:0000256" key="6">
    <source>
        <dbReference type="ARBA" id="ARBA00022771"/>
    </source>
</evidence>
<dbReference type="AlphaFoldDB" id="A0A8E2J7K2"/>
<accession>A0A8E2J7K2</accession>
<feature type="compositionally biased region" description="Low complexity" evidence="9">
    <location>
        <begin position="166"/>
        <end position="187"/>
    </location>
</feature>
<name>A0A8E2J7K2_9APHY</name>
<dbReference type="EMBL" id="KV722330">
    <property type="protein sequence ID" value="OCH96605.1"/>
    <property type="molecule type" value="Genomic_DNA"/>
</dbReference>
<evidence type="ECO:0000256" key="9">
    <source>
        <dbReference type="SAM" id="MobiDB-lite"/>
    </source>
</evidence>
<keyword evidence="5" id="KW-0677">Repeat</keyword>
<keyword evidence="8" id="KW-0862">Zinc</keyword>
<dbReference type="SMART" id="SM00647">
    <property type="entry name" value="IBR"/>
    <property type="match status" value="2"/>
</dbReference>
<dbReference type="Gene3D" id="1.20.120.1750">
    <property type="match status" value="1"/>
</dbReference>
<keyword evidence="7" id="KW-0833">Ubl conjugation pathway</keyword>
<dbReference type="InterPro" id="IPR013083">
    <property type="entry name" value="Znf_RING/FYVE/PHD"/>
</dbReference>
<dbReference type="EC" id="2.3.2.31" evidence="2"/>
<evidence type="ECO:0000256" key="7">
    <source>
        <dbReference type="ARBA" id="ARBA00022786"/>
    </source>
</evidence>
<dbReference type="CDD" id="cd20335">
    <property type="entry name" value="BRcat_RBR"/>
    <property type="match status" value="1"/>
</dbReference>
<sequence>MDATSSSLSSTRRHARYFQPADEFSSLFTYIAQLGVEGIDELESRSAGKRRAPLSDEELALQLFVEEAQSLLSVTKEFLVGSTADYHGSRALVDELIAMEEMARLDHEMAVALSEGRDPPPRLPPIAVSRSPLLKDVADIVSEGRNESDNDSSNDTPPPSHPSSPTPSTSTLASDSTPTSPTVSVASLPEDTAIPSKVHETCTACGDDINDTTLTTPCGHSYDVSCIEAMFRMATVDESAFPPRCCQQTIPLADVRKHLPSRLVSNFETKSIEFSTPSRVYCHRAACSKFLGARTPDAASVACSACFAATCGSCTQEAHPGQGCSARLDQPVLALAKEQKWQRCPTCQHLVELTVGCYHIICVCKGQFCYLCGDAWKKCSCPQFAVPPELQE</sequence>
<reference evidence="11 12" key="1">
    <citation type="submission" date="2016-07" db="EMBL/GenBank/DDBJ databases">
        <title>Draft genome of the white-rot fungus Obba rivulosa 3A-2.</title>
        <authorList>
            <consortium name="DOE Joint Genome Institute"/>
            <person name="Miettinen O."/>
            <person name="Riley R."/>
            <person name="Acob R."/>
            <person name="Barry K."/>
            <person name="Cullen D."/>
            <person name="De Vries R."/>
            <person name="Hainaut M."/>
            <person name="Hatakka A."/>
            <person name="Henrissat B."/>
            <person name="Hilden K."/>
            <person name="Kuo R."/>
            <person name="Labutti K."/>
            <person name="Lipzen A."/>
            <person name="Makela M.R."/>
            <person name="Sandor L."/>
            <person name="Spatafora J.W."/>
            <person name="Grigoriev I.V."/>
            <person name="Hibbett D.S."/>
        </authorList>
    </citation>
    <scope>NUCLEOTIDE SEQUENCE [LARGE SCALE GENOMIC DNA]</scope>
    <source>
        <strain evidence="11 12">3A-2</strain>
    </source>
</reference>
<evidence type="ECO:0000256" key="4">
    <source>
        <dbReference type="ARBA" id="ARBA00022723"/>
    </source>
</evidence>
<dbReference type="SUPFAM" id="SSF57850">
    <property type="entry name" value="RING/U-box"/>
    <property type="match status" value="2"/>
</dbReference>
<feature type="region of interest" description="Disordered" evidence="9">
    <location>
        <begin position="143"/>
        <end position="192"/>
    </location>
</feature>
<dbReference type="Proteomes" id="UP000250043">
    <property type="component" value="Unassembled WGS sequence"/>
</dbReference>
<dbReference type="Pfam" id="PF01485">
    <property type="entry name" value="IBR"/>
    <property type="match status" value="1"/>
</dbReference>
<dbReference type="InterPro" id="IPR031127">
    <property type="entry name" value="E3_UB_ligase_RBR"/>
</dbReference>
<gene>
    <name evidence="11" type="ORF">OBBRIDRAFT_815867</name>
</gene>
<dbReference type="GO" id="GO:0008270">
    <property type="term" value="F:zinc ion binding"/>
    <property type="evidence" value="ECO:0007669"/>
    <property type="project" value="UniProtKB-KW"/>
</dbReference>
<dbReference type="PANTHER" id="PTHR11685">
    <property type="entry name" value="RBR FAMILY RING FINGER AND IBR DOMAIN-CONTAINING"/>
    <property type="match status" value="1"/>
</dbReference>
<evidence type="ECO:0000256" key="5">
    <source>
        <dbReference type="ARBA" id="ARBA00022737"/>
    </source>
</evidence>
<comment type="catalytic activity">
    <reaction evidence="1">
        <text>[E2 ubiquitin-conjugating enzyme]-S-ubiquitinyl-L-cysteine + [acceptor protein]-L-lysine = [E2 ubiquitin-conjugating enzyme]-L-cysteine + [acceptor protein]-N(6)-ubiquitinyl-L-lysine.</text>
        <dbReference type="EC" id="2.3.2.31"/>
    </reaction>
</comment>
<dbReference type="Gene3D" id="3.30.40.10">
    <property type="entry name" value="Zinc/RING finger domain, C3HC4 (zinc finger)"/>
    <property type="match status" value="1"/>
</dbReference>
<evidence type="ECO:0000256" key="3">
    <source>
        <dbReference type="ARBA" id="ARBA00022679"/>
    </source>
</evidence>
<evidence type="ECO:0000259" key="10">
    <source>
        <dbReference type="PROSITE" id="PS51873"/>
    </source>
</evidence>
<dbReference type="OrthoDB" id="9977870at2759"/>
<keyword evidence="3" id="KW-0808">Transferase</keyword>
<dbReference type="PROSITE" id="PS51873">
    <property type="entry name" value="TRIAD"/>
    <property type="match status" value="1"/>
</dbReference>
<keyword evidence="4" id="KW-0479">Metal-binding</keyword>
<dbReference type="GO" id="GO:0061630">
    <property type="term" value="F:ubiquitin protein ligase activity"/>
    <property type="evidence" value="ECO:0007669"/>
    <property type="project" value="UniProtKB-EC"/>
</dbReference>
<evidence type="ECO:0000313" key="11">
    <source>
        <dbReference type="EMBL" id="OCH96605.1"/>
    </source>
</evidence>
<protein>
    <recommendedName>
        <fullName evidence="2">RBR-type E3 ubiquitin transferase</fullName>
        <ecNumber evidence="2">2.3.2.31</ecNumber>
    </recommendedName>
</protein>
<dbReference type="InterPro" id="IPR044066">
    <property type="entry name" value="TRIAD_supradom"/>
</dbReference>
<organism evidence="11 12">
    <name type="scientific">Obba rivulosa</name>
    <dbReference type="NCBI Taxonomy" id="1052685"/>
    <lineage>
        <taxon>Eukaryota</taxon>
        <taxon>Fungi</taxon>
        <taxon>Dikarya</taxon>
        <taxon>Basidiomycota</taxon>
        <taxon>Agaricomycotina</taxon>
        <taxon>Agaricomycetes</taxon>
        <taxon>Polyporales</taxon>
        <taxon>Gelatoporiaceae</taxon>
        <taxon>Obba</taxon>
    </lineage>
</organism>
<dbReference type="InterPro" id="IPR002867">
    <property type="entry name" value="IBR_dom"/>
</dbReference>
<feature type="domain" description="RING-type" evidence="10">
    <location>
        <begin position="198"/>
        <end position="385"/>
    </location>
</feature>
<evidence type="ECO:0000313" key="12">
    <source>
        <dbReference type="Proteomes" id="UP000250043"/>
    </source>
</evidence>
<proteinExistence type="predicted"/>
<keyword evidence="6" id="KW-0863">Zinc-finger</keyword>
<evidence type="ECO:0000256" key="2">
    <source>
        <dbReference type="ARBA" id="ARBA00012251"/>
    </source>
</evidence>
<feature type="compositionally biased region" description="Pro residues" evidence="9">
    <location>
        <begin position="156"/>
        <end position="165"/>
    </location>
</feature>
<dbReference type="GO" id="GO:0016567">
    <property type="term" value="P:protein ubiquitination"/>
    <property type="evidence" value="ECO:0007669"/>
    <property type="project" value="InterPro"/>
</dbReference>